<dbReference type="CDD" id="cd03254">
    <property type="entry name" value="ABCC_Glucan_exporter_like"/>
    <property type="match status" value="1"/>
</dbReference>
<evidence type="ECO:0000256" key="4">
    <source>
        <dbReference type="ARBA" id="ARBA00022692"/>
    </source>
</evidence>
<dbReference type="Pfam" id="PF00664">
    <property type="entry name" value="ABC_membrane"/>
    <property type="match status" value="1"/>
</dbReference>
<feature type="transmembrane region" description="Helical" evidence="9">
    <location>
        <begin position="156"/>
        <end position="173"/>
    </location>
</feature>
<keyword evidence="5" id="KW-0547">Nucleotide-binding</keyword>
<feature type="domain" description="ABC transporter" evidence="10">
    <location>
        <begin position="396"/>
        <end position="630"/>
    </location>
</feature>
<dbReference type="GO" id="GO:0015421">
    <property type="term" value="F:ABC-type oligopeptide transporter activity"/>
    <property type="evidence" value="ECO:0007669"/>
    <property type="project" value="TreeGrafter"/>
</dbReference>
<dbReference type="GO" id="GO:0005524">
    <property type="term" value="F:ATP binding"/>
    <property type="evidence" value="ECO:0007669"/>
    <property type="project" value="UniProtKB-KW"/>
</dbReference>
<keyword evidence="8 9" id="KW-0472">Membrane</keyword>
<evidence type="ECO:0000256" key="5">
    <source>
        <dbReference type="ARBA" id="ARBA00022741"/>
    </source>
</evidence>
<evidence type="ECO:0000256" key="1">
    <source>
        <dbReference type="ARBA" id="ARBA00004651"/>
    </source>
</evidence>
<dbReference type="RefSeq" id="WP_129620455.1">
    <property type="nucleotide sequence ID" value="NZ_LR214950.1"/>
</dbReference>
<dbReference type="PANTHER" id="PTHR43394">
    <property type="entry name" value="ATP-DEPENDENT PERMEASE MDL1, MITOCHONDRIAL"/>
    <property type="match status" value="1"/>
</dbReference>
<dbReference type="AlphaFoldDB" id="A0A449A3K7"/>
<dbReference type="InterPro" id="IPR027417">
    <property type="entry name" value="P-loop_NTPase"/>
</dbReference>
<gene>
    <name evidence="12" type="primary">mldB1_6</name>
    <name evidence="12" type="ORF">NCTC10183_00617</name>
</gene>
<dbReference type="GO" id="GO:0016887">
    <property type="term" value="F:ATP hydrolysis activity"/>
    <property type="evidence" value="ECO:0007669"/>
    <property type="project" value="InterPro"/>
</dbReference>
<dbReference type="PROSITE" id="PS00211">
    <property type="entry name" value="ABC_TRANSPORTER_1"/>
    <property type="match status" value="1"/>
</dbReference>
<feature type="transmembrane region" description="Helical" evidence="9">
    <location>
        <begin position="179"/>
        <end position="198"/>
    </location>
</feature>
<sequence length="635" mass="71800">MNRKKSKFDSQTFKKLMKFMWETNKVYFSLIVFGMIVTAATFSLSQSFLGIVLFNKFLVPYFISGAKKFDWYGFTIAIMLLGLMYLIGVTCQFVASRLSISLAHSTIQKLRVSLYSKMQKLPIKYFDTNLNGNLISIYTNDIDTLREMISQSFPQIINSIATIFILLFLMFYYSWFMTLIVLLLVFVLMFFSSKFAIYSGKYFVQRQKSLGKLNGFISEMINGVKVIKVFNHEQKSVSDLTVKNDEFYKSDFKSKAIMNILFPLFMNMGNINYAIVALIGGVILANNGHVGSLNIGLNIGVLVSFLQYTRSFSNPIATISQQFNTISVAIAGAQRVFAVFEEKEEQDLGTIEIVRERDLNEAEKEVLSALNLEKSNFYYKMPVDGKVTFKEAKGQVVFKNVYFGYTDQKMILKDINLEVMPGQKIAFVGATGAGKTTITNLINRFYDVNQGEILLDGINLEEIKKSSLRKSLGFVLQDTSLFSKSVKENISYGVENALKEDVEYAASVANADRFIGLMENGFETELENAGENISQGQKQLLSIARTSMLQPMILVLDEATSTIDTETEKHVQEAMYNLMNNRTSFIIAHRLSTIKNVDKIVVLDKGEIAEQGSHKELLAQKGMYYKLYTGAIELD</sequence>
<keyword evidence="12" id="KW-0378">Hydrolase</keyword>
<evidence type="ECO:0000256" key="7">
    <source>
        <dbReference type="ARBA" id="ARBA00022989"/>
    </source>
</evidence>
<dbReference type="InterPro" id="IPR011527">
    <property type="entry name" value="ABC1_TM_dom"/>
</dbReference>
<dbReference type="FunFam" id="3.40.50.300:FF:000287">
    <property type="entry name" value="Multidrug ABC transporter ATP-binding protein"/>
    <property type="match status" value="1"/>
</dbReference>
<evidence type="ECO:0000259" key="10">
    <source>
        <dbReference type="PROSITE" id="PS50893"/>
    </source>
</evidence>
<dbReference type="Pfam" id="PF00005">
    <property type="entry name" value="ABC_tran"/>
    <property type="match status" value="1"/>
</dbReference>
<reference evidence="12 13" key="1">
    <citation type="submission" date="2019-01" db="EMBL/GenBank/DDBJ databases">
        <authorList>
            <consortium name="Pathogen Informatics"/>
        </authorList>
    </citation>
    <scope>NUCLEOTIDE SEQUENCE [LARGE SCALE GENOMIC DNA]</scope>
    <source>
        <strain evidence="12 13">NCTC10183</strain>
    </source>
</reference>
<evidence type="ECO:0000256" key="9">
    <source>
        <dbReference type="SAM" id="Phobius"/>
    </source>
</evidence>
<dbReference type="SUPFAM" id="SSF90123">
    <property type="entry name" value="ABC transporter transmembrane region"/>
    <property type="match status" value="1"/>
</dbReference>
<dbReference type="InterPro" id="IPR017871">
    <property type="entry name" value="ABC_transporter-like_CS"/>
</dbReference>
<feature type="transmembrane region" description="Helical" evidence="9">
    <location>
        <begin position="71"/>
        <end position="95"/>
    </location>
</feature>
<dbReference type="PROSITE" id="PS50929">
    <property type="entry name" value="ABC_TM1F"/>
    <property type="match status" value="1"/>
</dbReference>
<evidence type="ECO:0000313" key="13">
    <source>
        <dbReference type="Proteomes" id="UP000290568"/>
    </source>
</evidence>
<protein>
    <submittedName>
        <fullName evidence="12">ABC-type multidrug/protein/lipid transport system ATPase component</fullName>
        <ecNumber evidence="12">3.6.3.-</ecNumber>
    </submittedName>
</protein>
<dbReference type="Gene3D" id="1.20.1560.10">
    <property type="entry name" value="ABC transporter type 1, transmembrane domain"/>
    <property type="match status" value="1"/>
</dbReference>
<feature type="transmembrane region" description="Helical" evidence="9">
    <location>
        <begin position="26"/>
        <end position="51"/>
    </location>
</feature>
<dbReference type="OrthoDB" id="383768at2"/>
<keyword evidence="3" id="KW-0813">Transport</keyword>
<dbReference type="SUPFAM" id="SSF52540">
    <property type="entry name" value="P-loop containing nucleoside triphosphate hydrolases"/>
    <property type="match status" value="1"/>
</dbReference>
<keyword evidence="7 9" id="KW-1133">Transmembrane helix</keyword>
<dbReference type="PROSITE" id="PS50893">
    <property type="entry name" value="ABC_TRANSPORTER_2"/>
    <property type="match status" value="1"/>
</dbReference>
<keyword evidence="4 9" id="KW-0812">Transmembrane</keyword>
<dbReference type="SMART" id="SM00382">
    <property type="entry name" value="AAA"/>
    <property type="match status" value="1"/>
</dbReference>
<dbReference type="InterPro" id="IPR039421">
    <property type="entry name" value="Type_1_exporter"/>
</dbReference>
<evidence type="ECO:0000256" key="6">
    <source>
        <dbReference type="ARBA" id="ARBA00022840"/>
    </source>
</evidence>
<feature type="domain" description="ABC transmembrane type-1" evidence="11">
    <location>
        <begin position="30"/>
        <end position="326"/>
    </location>
</feature>
<dbReference type="InterPro" id="IPR003439">
    <property type="entry name" value="ABC_transporter-like_ATP-bd"/>
</dbReference>
<name>A0A449A3K7_9BACT</name>
<evidence type="ECO:0000256" key="8">
    <source>
        <dbReference type="ARBA" id="ARBA00023136"/>
    </source>
</evidence>
<dbReference type="Proteomes" id="UP000290568">
    <property type="component" value="Chromosome"/>
</dbReference>
<dbReference type="InterPro" id="IPR003593">
    <property type="entry name" value="AAA+_ATPase"/>
</dbReference>
<evidence type="ECO:0000313" key="12">
    <source>
        <dbReference type="EMBL" id="VEU58831.1"/>
    </source>
</evidence>
<dbReference type="GO" id="GO:0005886">
    <property type="term" value="C:plasma membrane"/>
    <property type="evidence" value="ECO:0007669"/>
    <property type="project" value="UniProtKB-SubCell"/>
</dbReference>
<comment type="subcellular location">
    <subcellularLocation>
        <location evidence="1">Cell membrane</location>
        <topology evidence="1">Multi-pass membrane protein</topology>
    </subcellularLocation>
</comment>
<dbReference type="EC" id="3.6.3.-" evidence="12"/>
<comment type="similarity">
    <text evidence="2">Belongs to the ABC transporter superfamily.</text>
</comment>
<accession>A0A449A3K7</accession>
<dbReference type="EMBL" id="LR214950">
    <property type="protein sequence ID" value="VEU58831.1"/>
    <property type="molecule type" value="Genomic_DNA"/>
</dbReference>
<evidence type="ECO:0000256" key="2">
    <source>
        <dbReference type="ARBA" id="ARBA00005417"/>
    </source>
</evidence>
<dbReference type="PANTHER" id="PTHR43394:SF1">
    <property type="entry name" value="ATP-BINDING CASSETTE SUB-FAMILY B MEMBER 10, MITOCHONDRIAL"/>
    <property type="match status" value="1"/>
</dbReference>
<evidence type="ECO:0000259" key="11">
    <source>
        <dbReference type="PROSITE" id="PS50929"/>
    </source>
</evidence>
<keyword evidence="6" id="KW-0067">ATP-binding</keyword>
<keyword evidence="13" id="KW-1185">Reference proteome</keyword>
<dbReference type="Gene3D" id="3.40.50.300">
    <property type="entry name" value="P-loop containing nucleotide triphosphate hydrolases"/>
    <property type="match status" value="1"/>
</dbReference>
<dbReference type="CDD" id="cd18547">
    <property type="entry name" value="ABC_6TM_Tm288_like"/>
    <property type="match status" value="1"/>
</dbReference>
<dbReference type="InterPro" id="IPR036640">
    <property type="entry name" value="ABC1_TM_sf"/>
</dbReference>
<evidence type="ECO:0000256" key="3">
    <source>
        <dbReference type="ARBA" id="ARBA00022448"/>
    </source>
</evidence>
<feature type="transmembrane region" description="Helical" evidence="9">
    <location>
        <begin position="260"/>
        <end position="284"/>
    </location>
</feature>
<organism evidence="12 13">
    <name type="scientific">Mycoplasmopsis gallinacea</name>
    <dbReference type="NCBI Taxonomy" id="29556"/>
    <lineage>
        <taxon>Bacteria</taxon>
        <taxon>Bacillati</taxon>
        <taxon>Mycoplasmatota</taxon>
        <taxon>Mycoplasmoidales</taxon>
        <taxon>Metamycoplasmataceae</taxon>
        <taxon>Mycoplasmopsis</taxon>
    </lineage>
</organism>
<proteinExistence type="inferred from homology"/>